<accession>A0A3N4K7U8</accession>
<evidence type="ECO:0000256" key="14">
    <source>
        <dbReference type="ARBA" id="ARBA00048372"/>
    </source>
</evidence>
<organism evidence="18 19">
    <name type="scientific">Choiromyces venosus 120613-1</name>
    <dbReference type="NCBI Taxonomy" id="1336337"/>
    <lineage>
        <taxon>Eukaryota</taxon>
        <taxon>Fungi</taxon>
        <taxon>Dikarya</taxon>
        <taxon>Ascomycota</taxon>
        <taxon>Pezizomycotina</taxon>
        <taxon>Pezizomycetes</taxon>
        <taxon>Pezizales</taxon>
        <taxon>Tuberaceae</taxon>
        <taxon>Choiromyces</taxon>
    </lineage>
</organism>
<keyword evidence="10 15" id="KW-0496">Mitochondrion</keyword>
<evidence type="ECO:0000256" key="4">
    <source>
        <dbReference type="ARBA" id="ARBA00008694"/>
    </source>
</evidence>
<feature type="domain" description="N-acetyltransferase" evidence="17">
    <location>
        <begin position="450"/>
        <end position="618"/>
    </location>
</feature>
<reference evidence="18 19" key="1">
    <citation type="journal article" date="2018" name="Nat. Ecol. Evol.">
        <title>Pezizomycetes genomes reveal the molecular basis of ectomycorrhizal truffle lifestyle.</title>
        <authorList>
            <person name="Murat C."/>
            <person name="Payen T."/>
            <person name="Noel B."/>
            <person name="Kuo A."/>
            <person name="Morin E."/>
            <person name="Chen J."/>
            <person name="Kohler A."/>
            <person name="Krizsan K."/>
            <person name="Balestrini R."/>
            <person name="Da Silva C."/>
            <person name="Montanini B."/>
            <person name="Hainaut M."/>
            <person name="Levati E."/>
            <person name="Barry K.W."/>
            <person name="Belfiori B."/>
            <person name="Cichocki N."/>
            <person name="Clum A."/>
            <person name="Dockter R.B."/>
            <person name="Fauchery L."/>
            <person name="Guy J."/>
            <person name="Iotti M."/>
            <person name="Le Tacon F."/>
            <person name="Lindquist E.A."/>
            <person name="Lipzen A."/>
            <person name="Malagnac F."/>
            <person name="Mello A."/>
            <person name="Molinier V."/>
            <person name="Miyauchi S."/>
            <person name="Poulain J."/>
            <person name="Riccioni C."/>
            <person name="Rubini A."/>
            <person name="Sitrit Y."/>
            <person name="Splivallo R."/>
            <person name="Traeger S."/>
            <person name="Wang M."/>
            <person name="Zifcakova L."/>
            <person name="Wipf D."/>
            <person name="Zambonelli A."/>
            <person name="Paolocci F."/>
            <person name="Nowrousian M."/>
            <person name="Ottonello S."/>
            <person name="Baldrian P."/>
            <person name="Spatafora J.W."/>
            <person name="Henrissat B."/>
            <person name="Nagy L.G."/>
            <person name="Aury J.M."/>
            <person name="Wincker P."/>
            <person name="Grigoriev I.V."/>
            <person name="Bonfante P."/>
            <person name="Martin F.M."/>
        </authorList>
    </citation>
    <scope>NUCLEOTIDE SEQUENCE [LARGE SCALE GENOMIC DNA]</scope>
    <source>
        <strain evidence="18 19">120613-1</strain>
    </source>
</reference>
<comment type="function">
    <text evidence="1 15">N-acetylglutamate synthase involved in arginine biosynthesis.</text>
</comment>
<evidence type="ECO:0000256" key="16">
    <source>
        <dbReference type="SAM" id="MobiDB-lite"/>
    </source>
</evidence>
<dbReference type="PANTHER" id="PTHR23342">
    <property type="entry name" value="N-ACETYLGLUTAMATE SYNTHASE"/>
    <property type="match status" value="1"/>
</dbReference>
<evidence type="ECO:0000256" key="10">
    <source>
        <dbReference type="ARBA" id="ARBA00023128"/>
    </source>
</evidence>
<dbReference type="EMBL" id="ML120370">
    <property type="protein sequence ID" value="RPB02025.1"/>
    <property type="molecule type" value="Genomic_DNA"/>
</dbReference>
<evidence type="ECO:0000256" key="1">
    <source>
        <dbReference type="ARBA" id="ARBA00002294"/>
    </source>
</evidence>
<evidence type="ECO:0000313" key="18">
    <source>
        <dbReference type="EMBL" id="RPB02025.1"/>
    </source>
</evidence>
<dbReference type="InterPro" id="IPR036393">
    <property type="entry name" value="AceGlu_kinase-like_sf"/>
</dbReference>
<keyword evidence="9" id="KW-0809">Transit peptide</keyword>
<dbReference type="GO" id="GO:0006592">
    <property type="term" value="P:ornithine biosynthetic process"/>
    <property type="evidence" value="ECO:0007669"/>
    <property type="project" value="TreeGrafter"/>
</dbReference>
<keyword evidence="19" id="KW-1185">Reference proteome</keyword>
<evidence type="ECO:0000256" key="15">
    <source>
        <dbReference type="PIRNR" id="PIRNR007892"/>
    </source>
</evidence>
<dbReference type="UniPathway" id="UPA00068">
    <property type="reaction ID" value="UER00106"/>
</dbReference>
<dbReference type="PROSITE" id="PS51731">
    <property type="entry name" value="GNAT_NAGS"/>
    <property type="match status" value="1"/>
</dbReference>
<dbReference type="InterPro" id="IPR006855">
    <property type="entry name" value="Vertebrate-like_GNAT_dom"/>
</dbReference>
<dbReference type="STRING" id="1336337.A0A3N4K7U8"/>
<evidence type="ECO:0000256" key="2">
    <source>
        <dbReference type="ARBA" id="ARBA00004173"/>
    </source>
</evidence>
<dbReference type="EC" id="2.3.1.1" evidence="5 15"/>
<name>A0A3N4K7U8_9PEZI</name>
<dbReference type="PIRSF" id="PIRSF007892">
    <property type="entry name" value="NAGS_fungal"/>
    <property type="match status" value="1"/>
</dbReference>
<dbReference type="OrthoDB" id="5585968at2759"/>
<dbReference type="GO" id="GO:0006526">
    <property type="term" value="P:L-arginine biosynthetic process"/>
    <property type="evidence" value="ECO:0007669"/>
    <property type="project" value="UniProtKB-UniPathway"/>
</dbReference>
<evidence type="ECO:0000256" key="5">
    <source>
        <dbReference type="ARBA" id="ARBA00012697"/>
    </source>
</evidence>
<comment type="pathway">
    <text evidence="3 15">Amino-acid biosynthesis; L-arginine biosynthesis; N(2)-acetyl-L-ornithine from L-glutamate: step 1/4.</text>
</comment>
<proteinExistence type="inferred from homology"/>
<keyword evidence="7 15" id="KW-0028">Amino-acid biosynthesis</keyword>
<dbReference type="Proteomes" id="UP000276215">
    <property type="component" value="Unassembled WGS sequence"/>
</dbReference>
<dbReference type="Gene3D" id="3.40.1160.10">
    <property type="entry name" value="Acetylglutamate kinase-like"/>
    <property type="match status" value="1"/>
</dbReference>
<protein>
    <recommendedName>
        <fullName evidence="6 15">Amino-acid acetyltransferase, mitochondrial</fullName>
        <ecNumber evidence="5 15">2.3.1.1</ecNumber>
    </recommendedName>
    <alternativeName>
        <fullName evidence="12 15">Glutamate N-acetyltransferase</fullName>
    </alternativeName>
    <alternativeName>
        <fullName evidence="13 15">N-acetylglutamate synthase</fullName>
    </alternativeName>
</protein>
<gene>
    <name evidence="18" type="ORF">L873DRAFT_1734033</name>
</gene>
<evidence type="ECO:0000256" key="7">
    <source>
        <dbReference type="ARBA" id="ARBA00022605"/>
    </source>
</evidence>
<evidence type="ECO:0000256" key="9">
    <source>
        <dbReference type="ARBA" id="ARBA00022946"/>
    </source>
</evidence>
<evidence type="ECO:0000259" key="17">
    <source>
        <dbReference type="PROSITE" id="PS51731"/>
    </source>
</evidence>
<dbReference type="Pfam" id="PF04768">
    <property type="entry name" value="NAT"/>
    <property type="match status" value="1"/>
</dbReference>
<dbReference type="Gene3D" id="3.40.630.30">
    <property type="match status" value="1"/>
</dbReference>
<evidence type="ECO:0000256" key="6">
    <source>
        <dbReference type="ARBA" id="ARBA00018802"/>
    </source>
</evidence>
<evidence type="ECO:0000256" key="11">
    <source>
        <dbReference type="ARBA" id="ARBA00023315"/>
    </source>
</evidence>
<sequence>MRFTSRTARIHSLLLPGNSSSASLNSSSRARFFATGLQLCHSPETPERPAGAGIAEEATTTLQAEVKGIRSQTAEENRDLYLSVLSSTSTKREAKAYLQRFTPSFATPPTQPGAPPPAPLPKFVRQSPLTGSDIKARNQTYVQRLLENNPSVYQNIAPALFVPEIAEEDVHVGLIKIRNVSHTGDATLKGVGRTICQLQRLGLFTIVVVDEVLPSTNDAEAITKWRADAEKQADRVVSAIEAERGQARRVDGTLSVDSEGSPLKVAPNHLITPLFRGVIPVLYPMAYNSNQRLVPTTANEVVLKLTKLLSTHCPRSSPVDQPICLDRIIFLDPLGGIPSADRPSGAHVFINLEQEYNDLKTQLNDHHLSNLSTLRQALLLLPPTSSGVITTPTLAAAHNLNSTSKRSKNPLIHNLLTDKPLISSSLPVQSSNLTTLTTLLKHGIPITIHPSHTKLTDASKIDLAKLTVLIEDSFGKKLDLKHYLSRINDNIAAVIIAGDYEGAAIVTWEYPNGDKTKQRVCYLDKFAVLRKSQGTGGVADVVFKAMVQGVRNGLFKDAEGIVWRSRRWNPVNKWYFERAKGTYKIPDSGWTMFWTTQDAEVSKRRFEEYVDVCAKIEPSLFEE</sequence>
<comment type="catalytic activity">
    <reaction evidence="14 15">
        <text>L-glutamate + acetyl-CoA = N-acetyl-L-glutamate + CoA + H(+)</text>
        <dbReference type="Rhea" id="RHEA:24292"/>
        <dbReference type="ChEBI" id="CHEBI:15378"/>
        <dbReference type="ChEBI" id="CHEBI:29985"/>
        <dbReference type="ChEBI" id="CHEBI:44337"/>
        <dbReference type="ChEBI" id="CHEBI:57287"/>
        <dbReference type="ChEBI" id="CHEBI:57288"/>
        <dbReference type="EC" id="2.3.1.1"/>
    </reaction>
</comment>
<evidence type="ECO:0000256" key="12">
    <source>
        <dbReference type="ARBA" id="ARBA00030346"/>
    </source>
</evidence>
<feature type="compositionally biased region" description="Pro residues" evidence="16">
    <location>
        <begin position="109"/>
        <end position="120"/>
    </location>
</feature>
<dbReference type="PANTHER" id="PTHR23342:SF4">
    <property type="entry name" value="AMINO-ACID ACETYLTRANSFERASE, MITOCHONDRIAL"/>
    <property type="match status" value="1"/>
</dbReference>
<feature type="region of interest" description="Disordered" evidence="16">
    <location>
        <begin position="103"/>
        <end position="126"/>
    </location>
</feature>
<dbReference type="GO" id="GO:0005759">
    <property type="term" value="C:mitochondrial matrix"/>
    <property type="evidence" value="ECO:0007669"/>
    <property type="project" value="TreeGrafter"/>
</dbReference>
<evidence type="ECO:0000313" key="19">
    <source>
        <dbReference type="Proteomes" id="UP000276215"/>
    </source>
</evidence>
<comment type="subcellular location">
    <subcellularLocation>
        <location evidence="2 15">Mitochondrion</location>
    </subcellularLocation>
</comment>
<keyword evidence="8 15" id="KW-0808">Transferase</keyword>
<dbReference type="GO" id="GO:0004042">
    <property type="term" value="F:L-glutamate N-acetyltransferase activity"/>
    <property type="evidence" value="ECO:0007669"/>
    <property type="project" value="InterPro"/>
</dbReference>
<evidence type="ECO:0000256" key="8">
    <source>
        <dbReference type="ARBA" id="ARBA00022679"/>
    </source>
</evidence>
<comment type="similarity">
    <text evidence="4 15">Belongs to the acetyltransferase family.</text>
</comment>
<dbReference type="AlphaFoldDB" id="A0A3N4K7U8"/>
<evidence type="ECO:0000256" key="3">
    <source>
        <dbReference type="ARBA" id="ARBA00004925"/>
    </source>
</evidence>
<keyword evidence="11 15" id="KW-0012">Acyltransferase</keyword>
<evidence type="ECO:0000256" key="13">
    <source>
        <dbReference type="ARBA" id="ARBA00033251"/>
    </source>
</evidence>
<dbReference type="FunFam" id="3.40.630.30:FF:000049">
    <property type="entry name" value="Amino-acid acetyltransferase, mitochondrial"/>
    <property type="match status" value="1"/>
</dbReference>
<dbReference type="InterPro" id="IPR011190">
    <property type="entry name" value="GlcNAc_Synth_fun"/>
</dbReference>